<evidence type="ECO:0000256" key="7">
    <source>
        <dbReference type="ARBA" id="ARBA00023180"/>
    </source>
</evidence>
<accession>A0AAW1C4U8</accession>
<evidence type="ECO:0000256" key="1">
    <source>
        <dbReference type="ARBA" id="ARBA00004479"/>
    </source>
</evidence>
<dbReference type="PANTHER" id="PTHR28607:SF2">
    <property type="entry name" value="PROTEIN FAM174C"/>
    <property type="match status" value="1"/>
</dbReference>
<keyword evidence="4 10" id="KW-0732">Signal</keyword>
<dbReference type="GO" id="GO:0016020">
    <property type="term" value="C:membrane"/>
    <property type="evidence" value="ECO:0007669"/>
    <property type="project" value="UniProtKB-SubCell"/>
</dbReference>
<keyword evidence="12" id="KW-1185">Reference proteome</keyword>
<evidence type="ECO:0000313" key="11">
    <source>
        <dbReference type="EMBL" id="KAK9409063.1"/>
    </source>
</evidence>
<evidence type="ECO:0000256" key="10">
    <source>
        <dbReference type="SAM" id="SignalP"/>
    </source>
</evidence>
<dbReference type="Pfam" id="PF06679">
    <property type="entry name" value="DUF1180"/>
    <property type="match status" value="1"/>
</dbReference>
<proteinExistence type="inferred from homology"/>
<name>A0AAW1C4U8_CROAD</name>
<keyword evidence="6 9" id="KW-0472">Membrane</keyword>
<evidence type="ECO:0000256" key="4">
    <source>
        <dbReference type="ARBA" id="ARBA00022729"/>
    </source>
</evidence>
<feature type="compositionally biased region" description="Low complexity" evidence="8">
    <location>
        <begin position="53"/>
        <end position="69"/>
    </location>
</feature>
<evidence type="ECO:0000256" key="6">
    <source>
        <dbReference type="ARBA" id="ARBA00023136"/>
    </source>
</evidence>
<dbReference type="AlphaFoldDB" id="A0AAW1C4U8"/>
<dbReference type="EMBL" id="JAOTOJ010000001">
    <property type="protein sequence ID" value="KAK9409063.1"/>
    <property type="molecule type" value="Genomic_DNA"/>
</dbReference>
<gene>
    <name evidence="11" type="ORF">NXF25_000238</name>
</gene>
<keyword evidence="5 9" id="KW-1133">Transmembrane helix</keyword>
<reference evidence="11 12" key="1">
    <citation type="journal article" date="2024" name="Proc. Natl. Acad. Sci. U.S.A.">
        <title>The genetic regulatory architecture and epigenomic basis for age-related changes in rattlesnake venom.</title>
        <authorList>
            <person name="Hogan M.P."/>
            <person name="Holding M.L."/>
            <person name="Nystrom G.S."/>
            <person name="Colston T.J."/>
            <person name="Bartlett D.A."/>
            <person name="Mason A.J."/>
            <person name="Ellsworth S.A."/>
            <person name="Rautsaw R.M."/>
            <person name="Lawrence K.C."/>
            <person name="Strickland J.L."/>
            <person name="He B."/>
            <person name="Fraser P."/>
            <person name="Margres M.J."/>
            <person name="Gilbert D.M."/>
            <person name="Gibbs H.L."/>
            <person name="Parkinson C.L."/>
            <person name="Rokyta D.R."/>
        </authorList>
    </citation>
    <scope>NUCLEOTIDE SEQUENCE [LARGE SCALE GENOMIC DNA]</scope>
    <source>
        <strain evidence="11">DRR0105</strain>
    </source>
</reference>
<keyword evidence="3 9" id="KW-0812">Transmembrane</keyword>
<protein>
    <submittedName>
        <fullName evidence="11">Membrane protein C19orf24 like</fullName>
    </submittedName>
</protein>
<evidence type="ECO:0000256" key="2">
    <source>
        <dbReference type="ARBA" id="ARBA00006986"/>
    </source>
</evidence>
<evidence type="ECO:0000256" key="8">
    <source>
        <dbReference type="SAM" id="MobiDB-lite"/>
    </source>
</evidence>
<dbReference type="Proteomes" id="UP001474421">
    <property type="component" value="Unassembled WGS sequence"/>
</dbReference>
<evidence type="ECO:0000313" key="12">
    <source>
        <dbReference type="Proteomes" id="UP001474421"/>
    </source>
</evidence>
<evidence type="ECO:0000256" key="5">
    <source>
        <dbReference type="ARBA" id="ARBA00022989"/>
    </source>
</evidence>
<dbReference type="PANTHER" id="PTHR28607">
    <property type="entry name" value="EXPRESSED PROTEIN"/>
    <property type="match status" value="1"/>
</dbReference>
<evidence type="ECO:0000256" key="9">
    <source>
        <dbReference type="SAM" id="Phobius"/>
    </source>
</evidence>
<evidence type="ECO:0000256" key="3">
    <source>
        <dbReference type="ARBA" id="ARBA00022692"/>
    </source>
</evidence>
<comment type="caution">
    <text evidence="11">The sequence shown here is derived from an EMBL/GenBank/DDBJ whole genome shotgun (WGS) entry which is preliminary data.</text>
</comment>
<comment type="subcellular location">
    <subcellularLocation>
        <location evidence="1">Membrane</location>
        <topology evidence="1">Single-pass type I membrane protein</topology>
    </subcellularLocation>
</comment>
<feature type="transmembrane region" description="Helical" evidence="9">
    <location>
        <begin position="77"/>
        <end position="97"/>
    </location>
</feature>
<feature type="region of interest" description="Disordered" evidence="8">
    <location>
        <begin position="34"/>
        <end position="69"/>
    </location>
</feature>
<organism evidence="11 12">
    <name type="scientific">Crotalus adamanteus</name>
    <name type="common">Eastern diamondback rattlesnake</name>
    <dbReference type="NCBI Taxonomy" id="8729"/>
    <lineage>
        <taxon>Eukaryota</taxon>
        <taxon>Metazoa</taxon>
        <taxon>Chordata</taxon>
        <taxon>Craniata</taxon>
        <taxon>Vertebrata</taxon>
        <taxon>Euteleostomi</taxon>
        <taxon>Lepidosauria</taxon>
        <taxon>Squamata</taxon>
        <taxon>Bifurcata</taxon>
        <taxon>Unidentata</taxon>
        <taxon>Episquamata</taxon>
        <taxon>Toxicofera</taxon>
        <taxon>Serpentes</taxon>
        <taxon>Colubroidea</taxon>
        <taxon>Viperidae</taxon>
        <taxon>Crotalinae</taxon>
        <taxon>Crotalus</taxon>
    </lineage>
</organism>
<keyword evidence="7" id="KW-0325">Glycoprotein</keyword>
<dbReference type="InterPro" id="IPR009565">
    <property type="entry name" value="FAM174-like"/>
</dbReference>
<comment type="similarity">
    <text evidence="2">Belongs to the FAM174 family.</text>
</comment>
<feature type="signal peptide" evidence="10">
    <location>
        <begin position="1"/>
        <end position="25"/>
    </location>
</feature>
<sequence length="142" mass="15143">MAATCFVWPLALWIVIIAAVTTTHSNKTVTVEAASLASSLPPKEKTHESASRPASTATTATTSGSPPSGLSGLGLPALHRALYVVAGLAGIGLLYYLGGRTFRTRKPPRKKYGLLSNSEDPMEMASLESDEDTVFEIRNLRR</sequence>
<dbReference type="GO" id="GO:0005576">
    <property type="term" value="C:extracellular region"/>
    <property type="evidence" value="ECO:0007669"/>
    <property type="project" value="TreeGrafter"/>
</dbReference>
<feature type="chain" id="PRO_5043317932" evidence="10">
    <location>
        <begin position="26"/>
        <end position="142"/>
    </location>
</feature>